<evidence type="ECO:0008006" key="4">
    <source>
        <dbReference type="Google" id="ProtNLM"/>
    </source>
</evidence>
<evidence type="ECO:0000313" key="2">
    <source>
        <dbReference type="EMBL" id="KAF2101217.1"/>
    </source>
</evidence>
<evidence type="ECO:0000256" key="1">
    <source>
        <dbReference type="SAM" id="MobiDB-lite"/>
    </source>
</evidence>
<sequence>MLKSAPSRMTGKWSAKTPEHNAARVRNNQRRHRTRVKERMSDLETRLAQTQRLLDAALTQIDELKSELAKSINGAVSTRDQQSLLAPRGQSPVIYNAGTQNDLASQDDQRRAPPSMCCNSLATSPITSAATTTCDEVGNCNDFEPQAQDESTTPCDMAFAIIKQQNFRDVDVAAIGEWLRRGYRRALRNDDGCRVENGLLFTVLDFISSS</sequence>
<dbReference type="AlphaFoldDB" id="A0A9P4MBB4"/>
<evidence type="ECO:0000313" key="3">
    <source>
        <dbReference type="Proteomes" id="UP000799772"/>
    </source>
</evidence>
<protein>
    <recommendedName>
        <fullName evidence="4">BZIP domain-containing protein</fullName>
    </recommendedName>
</protein>
<feature type="region of interest" description="Disordered" evidence="1">
    <location>
        <begin position="1"/>
        <end position="34"/>
    </location>
</feature>
<organism evidence="2 3">
    <name type="scientific">Rhizodiscina lignyota</name>
    <dbReference type="NCBI Taxonomy" id="1504668"/>
    <lineage>
        <taxon>Eukaryota</taxon>
        <taxon>Fungi</taxon>
        <taxon>Dikarya</taxon>
        <taxon>Ascomycota</taxon>
        <taxon>Pezizomycotina</taxon>
        <taxon>Dothideomycetes</taxon>
        <taxon>Pleosporomycetidae</taxon>
        <taxon>Aulographales</taxon>
        <taxon>Rhizodiscinaceae</taxon>
        <taxon>Rhizodiscina</taxon>
    </lineage>
</organism>
<dbReference type="PANTHER" id="PTHR42070:SF1">
    <property type="entry name" value="FILAMENT ASSOCIATED PROTEIN, PUTATIVE (AFU_ORTHOLOGUE AFUA_8G06630)-RELATED"/>
    <property type="match status" value="1"/>
</dbReference>
<feature type="region of interest" description="Disordered" evidence="1">
    <location>
        <begin position="76"/>
        <end position="96"/>
    </location>
</feature>
<reference evidence="2" key="1">
    <citation type="journal article" date="2020" name="Stud. Mycol.">
        <title>101 Dothideomycetes genomes: a test case for predicting lifestyles and emergence of pathogens.</title>
        <authorList>
            <person name="Haridas S."/>
            <person name="Albert R."/>
            <person name="Binder M."/>
            <person name="Bloem J."/>
            <person name="Labutti K."/>
            <person name="Salamov A."/>
            <person name="Andreopoulos B."/>
            <person name="Baker S."/>
            <person name="Barry K."/>
            <person name="Bills G."/>
            <person name="Bluhm B."/>
            <person name="Cannon C."/>
            <person name="Castanera R."/>
            <person name="Culley D."/>
            <person name="Daum C."/>
            <person name="Ezra D."/>
            <person name="Gonzalez J."/>
            <person name="Henrissat B."/>
            <person name="Kuo A."/>
            <person name="Liang C."/>
            <person name="Lipzen A."/>
            <person name="Lutzoni F."/>
            <person name="Magnuson J."/>
            <person name="Mondo S."/>
            <person name="Nolan M."/>
            <person name="Ohm R."/>
            <person name="Pangilinan J."/>
            <person name="Park H.-J."/>
            <person name="Ramirez L."/>
            <person name="Alfaro M."/>
            <person name="Sun H."/>
            <person name="Tritt A."/>
            <person name="Yoshinaga Y."/>
            <person name="Zwiers L.-H."/>
            <person name="Turgeon B."/>
            <person name="Goodwin S."/>
            <person name="Spatafora J."/>
            <person name="Crous P."/>
            <person name="Grigoriev I."/>
        </authorList>
    </citation>
    <scope>NUCLEOTIDE SEQUENCE</scope>
    <source>
        <strain evidence="2">CBS 133067</strain>
    </source>
</reference>
<gene>
    <name evidence="2" type="ORF">NA57DRAFT_72659</name>
</gene>
<dbReference type="CDD" id="cd14688">
    <property type="entry name" value="bZIP_YAP"/>
    <property type="match status" value="1"/>
</dbReference>
<dbReference type="Proteomes" id="UP000799772">
    <property type="component" value="Unassembled WGS sequence"/>
</dbReference>
<dbReference type="EMBL" id="ML978123">
    <property type="protein sequence ID" value="KAF2101217.1"/>
    <property type="molecule type" value="Genomic_DNA"/>
</dbReference>
<proteinExistence type="predicted"/>
<dbReference type="PANTHER" id="PTHR42070">
    <property type="entry name" value="FILAMENT ASSOCIATED PROTEIN, PUTATIVE (AFU_ORTHOLOGUE AFUA_8G06630)-RELATED"/>
    <property type="match status" value="1"/>
</dbReference>
<dbReference type="OrthoDB" id="4505928at2759"/>
<comment type="caution">
    <text evidence="2">The sequence shown here is derived from an EMBL/GenBank/DDBJ whole genome shotgun (WGS) entry which is preliminary data.</text>
</comment>
<keyword evidence="3" id="KW-1185">Reference proteome</keyword>
<name>A0A9P4MBB4_9PEZI</name>
<accession>A0A9P4MBB4</accession>